<gene>
    <name evidence="1" type="ORF">LCGC14_1406460</name>
</gene>
<comment type="caution">
    <text evidence="1">The sequence shown here is derived from an EMBL/GenBank/DDBJ whole genome shotgun (WGS) entry which is preliminary data.</text>
</comment>
<accession>A0A0F9KGH8</accession>
<dbReference type="AlphaFoldDB" id="A0A0F9KGH8"/>
<dbReference type="EMBL" id="LAZR01009238">
    <property type="protein sequence ID" value="KKM73831.1"/>
    <property type="molecule type" value="Genomic_DNA"/>
</dbReference>
<evidence type="ECO:0000313" key="1">
    <source>
        <dbReference type="EMBL" id="KKM73831.1"/>
    </source>
</evidence>
<protein>
    <submittedName>
        <fullName evidence="1">Uncharacterized protein</fullName>
    </submittedName>
</protein>
<proteinExistence type="predicted"/>
<organism evidence="1">
    <name type="scientific">marine sediment metagenome</name>
    <dbReference type="NCBI Taxonomy" id="412755"/>
    <lineage>
        <taxon>unclassified sequences</taxon>
        <taxon>metagenomes</taxon>
        <taxon>ecological metagenomes</taxon>
    </lineage>
</organism>
<name>A0A0F9KGH8_9ZZZZ</name>
<reference evidence="1" key="1">
    <citation type="journal article" date="2015" name="Nature">
        <title>Complex archaea that bridge the gap between prokaryotes and eukaryotes.</title>
        <authorList>
            <person name="Spang A."/>
            <person name="Saw J.H."/>
            <person name="Jorgensen S.L."/>
            <person name="Zaremba-Niedzwiedzka K."/>
            <person name="Martijn J."/>
            <person name="Lind A.E."/>
            <person name="van Eijk R."/>
            <person name="Schleper C."/>
            <person name="Guy L."/>
            <person name="Ettema T.J."/>
        </authorList>
    </citation>
    <scope>NUCLEOTIDE SEQUENCE</scope>
</reference>
<sequence length="196" mass="20643">MTTAAQTISALFDDDGENFGNIDDDGTTNIDRACREQAISRPDVRDRGFDTASARYDFADGSSLVVGANVWDLGLPGGCHCGACGGHTDECASARRIDEMVDSINAAKHGRQWLTGSRPVEDVAADWITDGFDADSAPAWWDAGAFCEVSAAGLRDADLTPDECAVVAAGHDYSIAYEVSNSDMTVAEAVAIVEGQ</sequence>